<evidence type="ECO:0000256" key="1">
    <source>
        <dbReference type="ARBA" id="ARBA00001947"/>
    </source>
</evidence>
<comment type="similarity">
    <text evidence="2 3">Belongs to the peptidase M14 family.</text>
</comment>
<comment type="caution">
    <text evidence="3">Lacks conserved residue(s) required for the propagation of feature annotation.</text>
</comment>
<dbReference type="InterPro" id="IPR000834">
    <property type="entry name" value="Peptidase_M14"/>
</dbReference>
<dbReference type="PANTHER" id="PTHR11705">
    <property type="entry name" value="PROTEASE FAMILY M14 CARBOXYPEPTIDASE A,B"/>
    <property type="match status" value="1"/>
</dbReference>
<sequence length="135" mass="15621">MDIYILPVLNPDGYEFTWRHERLWRKTRSGPRKGKRFVLLEELDHSNHLVQHQTEIEAHCYGADANRNFDFDFNGIGSSELPCSDTFSGPFAFSEPESKAVADFLEANKESIQVFVDVHSYSENSYIHMEMRTSS</sequence>
<protein>
    <submittedName>
        <fullName evidence="6">Peptidase M14 carboxypeptidase A domain-containing protein</fullName>
    </submittedName>
</protein>
<dbReference type="WBParaSite" id="jg7559">
    <property type="protein sequence ID" value="jg7559"/>
    <property type="gene ID" value="jg7559"/>
</dbReference>
<dbReference type="Gene3D" id="3.40.630.10">
    <property type="entry name" value="Zn peptidases"/>
    <property type="match status" value="1"/>
</dbReference>
<feature type="domain" description="Peptidase M14" evidence="4">
    <location>
        <begin position="1"/>
        <end position="135"/>
    </location>
</feature>
<dbReference type="Proteomes" id="UP000887574">
    <property type="component" value="Unplaced"/>
</dbReference>
<evidence type="ECO:0000313" key="6">
    <source>
        <dbReference type="WBParaSite" id="jg7559"/>
    </source>
</evidence>
<evidence type="ECO:0000256" key="2">
    <source>
        <dbReference type="ARBA" id="ARBA00005988"/>
    </source>
</evidence>
<evidence type="ECO:0000259" key="4">
    <source>
        <dbReference type="PROSITE" id="PS52035"/>
    </source>
</evidence>
<comment type="cofactor">
    <cofactor evidence="1">
        <name>Zn(2+)</name>
        <dbReference type="ChEBI" id="CHEBI:29105"/>
    </cofactor>
</comment>
<evidence type="ECO:0000313" key="5">
    <source>
        <dbReference type="Proteomes" id="UP000887574"/>
    </source>
</evidence>
<dbReference type="GO" id="GO:0008270">
    <property type="term" value="F:zinc ion binding"/>
    <property type="evidence" value="ECO:0007669"/>
    <property type="project" value="InterPro"/>
</dbReference>
<reference evidence="6" key="1">
    <citation type="submission" date="2022-11" db="UniProtKB">
        <authorList>
            <consortium name="WormBaseParasite"/>
        </authorList>
    </citation>
    <scope>IDENTIFICATION</scope>
</reference>
<dbReference type="SUPFAM" id="SSF53187">
    <property type="entry name" value="Zn-dependent exopeptidases"/>
    <property type="match status" value="1"/>
</dbReference>
<dbReference type="AlphaFoldDB" id="A0A915EMU1"/>
<proteinExistence type="inferred from homology"/>
<name>A0A915EMU1_9BILA</name>
<dbReference type="PANTHER" id="PTHR11705:SF91">
    <property type="entry name" value="FI01817P-RELATED"/>
    <property type="match status" value="1"/>
</dbReference>
<accession>A0A915EMU1</accession>
<dbReference type="GO" id="GO:0004181">
    <property type="term" value="F:metallocarboxypeptidase activity"/>
    <property type="evidence" value="ECO:0007669"/>
    <property type="project" value="InterPro"/>
</dbReference>
<dbReference type="GO" id="GO:0006508">
    <property type="term" value="P:proteolysis"/>
    <property type="evidence" value="ECO:0007669"/>
    <property type="project" value="InterPro"/>
</dbReference>
<dbReference type="PROSITE" id="PS52035">
    <property type="entry name" value="PEPTIDASE_M14"/>
    <property type="match status" value="1"/>
</dbReference>
<keyword evidence="5" id="KW-1185">Reference proteome</keyword>
<evidence type="ECO:0000256" key="3">
    <source>
        <dbReference type="PROSITE-ProRule" id="PRU01379"/>
    </source>
</evidence>
<dbReference type="GO" id="GO:0005615">
    <property type="term" value="C:extracellular space"/>
    <property type="evidence" value="ECO:0007669"/>
    <property type="project" value="TreeGrafter"/>
</dbReference>
<organism evidence="5 6">
    <name type="scientific">Ditylenchus dipsaci</name>
    <dbReference type="NCBI Taxonomy" id="166011"/>
    <lineage>
        <taxon>Eukaryota</taxon>
        <taxon>Metazoa</taxon>
        <taxon>Ecdysozoa</taxon>
        <taxon>Nematoda</taxon>
        <taxon>Chromadorea</taxon>
        <taxon>Rhabditida</taxon>
        <taxon>Tylenchina</taxon>
        <taxon>Tylenchomorpha</taxon>
        <taxon>Sphaerularioidea</taxon>
        <taxon>Anguinidae</taxon>
        <taxon>Anguininae</taxon>
        <taxon>Ditylenchus</taxon>
    </lineage>
</organism>
<dbReference type="Pfam" id="PF00246">
    <property type="entry name" value="Peptidase_M14"/>
    <property type="match status" value="1"/>
</dbReference>